<dbReference type="InterPro" id="IPR015943">
    <property type="entry name" value="WD40/YVTN_repeat-like_dom_sf"/>
</dbReference>
<dbReference type="RefSeq" id="WP_344855711.1">
    <property type="nucleotide sequence ID" value="NZ_BAAAZN010000001.1"/>
</dbReference>
<keyword evidence="2" id="KW-1185">Reference proteome</keyword>
<dbReference type="Gene3D" id="2.130.10.10">
    <property type="entry name" value="YVTN repeat-like/Quinoprotein amine dehydrogenase"/>
    <property type="match status" value="2"/>
</dbReference>
<evidence type="ECO:0000313" key="2">
    <source>
        <dbReference type="Proteomes" id="UP001500689"/>
    </source>
</evidence>
<proteinExistence type="predicted"/>
<sequence>MTSTTYTAGTLLVSSSTAKNLDFFDLRSGRKLGTITDLLAEPHEIAYDAGRRRAYIAHTYRHGVYDQDVPKSHEITVVNVDDRAVESVIDIAPYHAPHDVEYDPELDLIITGVENLAGRRGVVLINATTHEIEAGIATDARNCHWLALVPGRKVYVTHKEAPIISVIDLVGRRLEGSIEVPGGAEEIDAAPEGDFVYAVTPRMPVEVDLASGHFFRPEPQPGDPVPRIVKIDVETNAVIDEIQFGNHQMGIRAGCDGRVYASSMNNRVRPGPEADLSALPRTDGVLNILDATDMSLVGTVTVDALPMTIRVSPDNATAWVASLATGRVAVVDVAGRRRIADLDNNAGGSYGGTHGMVLVP</sequence>
<name>A0ABP6V9V6_9PSEU</name>
<dbReference type="EMBL" id="BAAAZN010000001">
    <property type="protein sequence ID" value="GAA3528999.1"/>
    <property type="molecule type" value="Genomic_DNA"/>
</dbReference>
<accession>A0ABP6V9V6</accession>
<protein>
    <submittedName>
        <fullName evidence="1">YncE family protein</fullName>
    </submittedName>
</protein>
<dbReference type="InterPro" id="IPR051200">
    <property type="entry name" value="Host-pathogen_enzymatic-act"/>
</dbReference>
<reference evidence="2" key="1">
    <citation type="journal article" date="2019" name="Int. J. Syst. Evol. Microbiol.">
        <title>The Global Catalogue of Microorganisms (GCM) 10K type strain sequencing project: providing services to taxonomists for standard genome sequencing and annotation.</title>
        <authorList>
            <consortium name="The Broad Institute Genomics Platform"/>
            <consortium name="The Broad Institute Genome Sequencing Center for Infectious Disease"/>
            <person name="Wu L."/>
            <person name="Ma J."/>
        </authorList>
    </citation>
    <scope>NUCLEOTIDE SEQUENCE [LARGE SCALE GENOMIC DNA]</scope>
    <source>
        <strain evidence="2">JCM 16898</strain>
    </source>
</reference>
<dbReference type="SUPFAM" id="SSF63829">
    <property type="entry name" value="Calcium-dependent phosphotriesterase"/>
    <property type="match status" value="1"/>
</dbReference>
<comment type="caution">
    <text evidence="1">The sequence shown here is derived from an EMBL/GenBank/DDBJ whole genome shotgun (WGS) entry which is preliminary data.</text>
</comment>
<dbReference type="PANTHER" id="PTHR47197:SF3">
    <property type="entry name" value="DIHYDRO-HEME D1 DEHYDROGENASE"/>
    <property type="match status" value="1"/>
</dbReference>
<dbReference type="Proteomes" id="UP001500689">
    <property type="component" value="Unassembled WGS sequence"/>
</dbReference>
<evidence type="ECO:0000313" key="1">
    <source>
        <dbReference type="EMBL" id="GAA3528999.1"/>
    </source>
</evidence>
<dbReference type="PANTHER" id="PTHR47197">
    <property type="entry name" value="PROTEIN NIRF"/>
    <property type="match status" value="1"/>
</dbReference>
<gene>
    <name evidence="1" type="ORF">GCM10022222_10070</name>
</gene>
<organism evidence="1 2">
    <name type="scientific">Amycolatopsis ultiminotia</name>
    <dbReference type="NCBI Taxonomy" id="543629"/>
    <lineage>
        <taxon>Bacteria</taxon>
        <taxon>Bacillati</taxon>
        <taxon>Actinomycetota</taxon>
        <taxon>Actinomycetes</taxon>
        <taxon>Pseudonocardiales</taxon>
        <taxon>Pseudonocardiaceae</taxon>
        <taxon>Amycolatopsis</taxon>
    </lineage>
</organism>